<evidence type="ECO:0000256" key="1">
    <source>
        <dbReference type="SAM" id="MobiDB-lite"/>
    </source>
</evidence>
<dbReference type="AlphaFoldDB" id="A0A0A1TI40"/>
<dbReference type="EMBL" id="CDHN01000003">
    <property type="protein sequence ID" value="CEJ90200.1"/>
    <property type="molecule type" value="Genomic_DNA"/>
</dbReference>
<keyword evidence="3" id="KW-1185">Reference proteome</keyword>
<feature type="compositionally biased region" description="Polar residues" evidence="1">
    <location>
        <begin position="18"/>
        <end position="40"/>
    </location>
</feature>
<name>A0A0A1TI40_9HYPO</name>
<feature type="compositionally biased region" description="Basic and acidic residues" evidence="1">
    <location>
        <begin position="88"/>
        <end position="107"/>
    </location>
</feature>
<dbReference type="OrthoDB" id="3063476at2759"/>
<feature type="region of interest" description="Disordered" evidence="1">
    <location>
        <begin position="1"/>
        <end position="129"/>
    </location>
</feature>
<dbReference type="PANTHER" id="PTHR34693">
    <property type="entry name" value="PROTEIN PAR32"/>
    <property type="match status" value="1"/>
</dbReference>
<dbReference type="Pfam" id="PF12223">
    <property type="entry name" value="DUF3602"/>
    <property type="match status" value="1"/>
</dbReference>
<protein>
    <submittedName>
        <fullName evidence="2">Uncharacterized protein</fullName>
    </submittedName>
</protein>
<evidence type="ECO:0000313" key="2">
    <source>
        <dbReference type="EMBL" id="CEJ90200.1"/>
    </source>
</evidence>
<dbReference type="InterPro" id="IPR022024">
    <property type="entry name" value="DUF3602"/>
</dbReference>
<dbReference type="InterPro" id="IPR053203">
    <property type="entry name" value="Cisplatin_resist-associated"/>
</dbReference>
<accession>A0A0A1TI40</accession>
<dbReference type="PANTHER" id="PTHR34693:SF1">
    <property type="entry name" value="PROTEIN PAR32"/>
    <property type="match status" value="1"/>
</dbReference>
<feature type="compositionally biased region" description="Basic and acidic residues" evidence="1">
    <location>
        <begin position="52"/>
        <end position="64"/>
    </location>
</feature>
<reference evidence="2 3" key="1">
    <citation type="journal article" date="2015" name="Genome Announc.">
        <title>Draft Genome Sequence and Gene Annotation of the Entomopathogenic Fungus Verticillium hemipterigenum.</title>
        <authorList>
            <person name="Horn F."/>
            <person name="Habel A."/>
            <person name="Scharf D.H."/>
            <person name="Dworschak J."/>
            <person name="Brakhage A.A."/>
            <person name="Guthke R."/>
            <person name="Hertweck C."/>
            <person name="Linde J."/>
        </authorList>
    </citation>
    <scope>NUCLEOTIDE SEQUENCE [LARGE SCALE GENOMIC DNA]</scope>
</reference>
<sequence>MTSQMSSHGRGGAGNMANAKSSPKVSPADLQTPTLKSSVVTTGRGGTGNMAKNDDPAETRKRQDVNPIARRYSSGTQHAGRGGAGNIFKEDAKAALEEAESKEREQAIVDDELLPPKPKKAWMPFSKKQ</sequence>
<gene>
    <name evidence="2" type="ORF">VHEMI05999</name>
</gene>
<proteinExistence type="predicted"/>
<organism evidence="2 3">
    <name type="scientific">[Torrubiella] hemipterigena</name>
    <dbReference type="NCBI Taxonomy" id="1531966"/>
    <lineage>
        <taxon>Eukaryota</taxon>
        <taxon>Fungi</taxon>
        <taxon>Dikarya</taxon>
        <taxon>Ascomycota</taxon>
        <taxon>Pezizomycotina</taxon>
        <taxon>Sordariomycetes</taxon>
        <taxon>Hypocreomycetidae</taxon>
        <taxon>Hypocreales</taxon>
        <taxon>Clavicipitaceae</taxon>
        <taxon>Clavicipitaceae incertae sedis</taxon>
        <taxon>'Torrubiella' clade</taxon>
    </lineage>
</organism>
<dbReference type="HOGENOM" id="CLU_082191_2_0_1"/>
<evidence type="ECO:0000313" key="3">
    <source>
        <dbReference type="Proteomes" id="UP000039046"/>
    </source>
</evidence>
<dbReference type="Proteomes" id="UP000039046">
    <property type="component" value="Unassembled WGS sequence"/>
</dbReference>